<name>A0ABN7WZ69_GIGMA</name>
<gene>
    <name evidence="1" type="ORF">GMARGA_LOCUS36982</name>
</gene>
<comment type="caution">
    <text evidence="1">The sequence shown here is derived from an EMBL/GenBank/DDBJ whole genome shotgun (WGS) entry which is preliminary data.</text>
</comment>
<proteinExistence type="predicted"/>
<dbReference type="Proteomes" id="UP000789901">
    <property type="component" value="Unassembled WGS sequence"/>
</dbReference>
<evidence type="ECO:0000313" key="2">
    <source>
        <dbReference type="Proteomes" id="UP000789901"/>
    </source>
</evidence>
<accession>A0ABN7WZ69</accession>
<reference evidence="1 2" key="1">
    <citation type="submission" date="2021-06" db="EMBL/GenBank/DDBJ databases">
        <authorList>
            <person name="Kallberg Y."/>
            <person name="Tangrot J."/>
            <person name="Rosling A."/>
        </authorList>
    </citation>
    <scope>NUCLEOTIDE SEQUENCE [LARGE SCALE GENOMIC DNA]</scope>
    <source>
        <strain evidence="1 2">120-4 pot B 10/14</strain>
    </source>
</reference>
<feature type="non-terminal residue" evidence="1">
    <location>
        <position position="1"/>
    </location>
</feature>
<protein>
    <submittedName>
        <fullName evidence="1">18449_t:CDS:1</fullName>
    </submittedName>
</protein>
<sequence>IKALEEEEVVIRYNMSGKPSILFQNPELLDHIHYLVKYELANVYRYKEAIK</sequence>
<evidence type="ECO:0000313" key="1">
    <source>
        <dbReference type="EMBL" id="CAG8844238.1"/>
    </source>
</evidence>
<keyword evidence="2" id="KW-1185">Reference proteome</keyword>
<dbReference type="EMBL" id="CAJVQB010075185">
    <property type="protein sequence ID" value="CAG8844238.1"/>
    <property type="molecule type" value="Genomic_DNA"/>
</dbReference>
<organism evidence="1 2">
    <name type="scientific">Gigaspora margarita</name>
    <dbReference type="NCBI Taxonomy" id="4874"/>
    <lineage>
        <taxon>Eukaryota</taxon>
        <taxon>Fungi</taxon>
        <taxon>Fungi incertae sedis</taxon>
        <taxon>Mucoromycota</taxon>
        <taxon>Glomeromycotina</taxon>
        <taxon>Glomeromycetes</taxon>
        <taxon>Diversisporales</taxon>
        <taxon>Gigasporaceae</taxon>
        <taxon>Gigaspora</taxon>
    </lineage>
</organism>
<feature type="non-terminal residue" evidence="1">
    <location>
        <position position="51"/>
    </location>
</feature>